<dbReference type="Proteomes" id="UP001205486">
    <property type="component" value="Unassembled WGS sequence"/>
</dbReference>
<dbReference type="EMBL" id="JALJZS010000002">
    <property type="protein sequence ID" value="MCP1999731.1"/>
    <property type="molecule type" value="Genomic_DNA"/>
</dbReference>
<organism evidence="1 2">
    <name type="scientific">Nitrobacter winogradskyi</name>
    <name type="common">Nitrobacter agilis</name>
    <dbReference type="NCBI Taxonomy" id="913"/>
    <lineage>
        <taxon>Bacteria</taxon>
        <taxon>Pseudomonadati</taxon>
        <taxon>Pseudomonadota</taxon>
        <taxon>Alphaproteobacteria</taxon>
        <taxon>Hyphomicrobiales</taxon>
        <taxon>Nitrobacteraceae</taxon>
        <taxon>Nitrobacter</taxon>
    </lineage>
</organism>
<evidence type="ECO:0000313" key="2">
    <source>
        <dbReference type="Proteomes" id="UP001205486"/>
    </source>
</evidence>
<reference evidence="1" key="1">
    <citation type="submission" date="2022-03" db="EMBL/GenBank/DDBJ databases">
        <title>Interactions between chemoautotrophic and heterotrophic bacteria.</title>
        <authorList>
            <person name="Santoro A."/>
        </authorList>
    </citation>
    <scope>NUCLEOTIDE SEQUENCE</scope>
    <source>
        <strain evidence="1">Nb-106</strain>
    </source>
</reference>
<proteinExistence type="predicted"/>
<accession>A0ACC6AJF2</accession>
<keyword evidence="2" id="KW-1185">Reference proteome</keyword>
<sequence length="107" mass="12449">MRRCAPMPIRQRPMHQGGAMVDPFEDTPPSCPQLTEYDRSHIKLYMRLLDADADGADWREAVEVVFGIDPAREPERARQVHDNHLQRARWMTQTGYQQLLHSPGKRL</sequence>
<gene>
    <name evidence="1" type="ORF">J2S34_002179</name>
</gene>
<evidence type="ECO:0000313" key="1">
    <source>
        <dbReference type="EMBL" id="MCP1999731.1"/>
    </source>
</evidence>
<comment type="caution">
    <text evidence="1">The sequence shown here is derived from an EMBL/GenBank/DDBJ whole genome shotgun (WGS) entry which is preliminary data.</text>
</comment>
<name>A0ACC6AJF2_NITWI</name>
<protein>
    <submittedName>
        <fullName evidence="1">Uncharacterized protein</fullName>
    </submittedName>
</protein>